<dbReference type="AlphaFoldDB" id="A0A948TNT3"/>
<dbReference type="SUPFAM" id="SSF53067">
    <property type="entry name" value="Actin-like ATPase domain"/>
    <property type="match status" value="2"/>
</dbReference>
<dbReference type="Pfam" id="PF02541">
    <property type="entry name" value="Ppx-GppA"/>
    <property type="match status" value="1"/>
</dbReference>
<dbReference type="PANTHER" id="PTHR30005">
    <property type="entry name" value="EXOPOLYPHOSPHATASE"/>
    <property type="match status" value="1"/>
</dbReference>
<evidence type="ECO:0000313" key="3">
    <source>
        <dbReference type="Proteomes" id="UP000784286"/>
    </source>
</evidence>
<proteinExistence type="predicted"/>
<dbReference type="Gene3D" id="3.30.420.150">
    <property type="entry name" value="Exopolyphosphatase. Domain 2"/>
    <property type="match status" value="1"/>
</dbReference>
<dbReference type="GO" id="GO:0016462">
    <property type="term" value="F:pyrophosphatase activity"/>
    <property type="evidence" value="ECO:0007669"/>
    <property type="project" value="TreeGrafter"/>
</dbReference>
<evidence type="ECO:0000313" key="2">
    <source>
        <dbReference type="EMBL" id="MBU3856773.1"/>
    </source>
</evidence>
<feature type="domain" description="Ppx/GppA phosphatase N-terminal" evidence="1">
    <location>
        <begin position="36"/>
        <end position="301"/>
    </location>
</feature>
<dbReference type="CDD" id="cd24006">
    <property type="entry name" value="ASKHA_NBD_PPX_GppA"/>
    <property type="match status" value="1"/>
</dbReference>
<reference evidence="2" key="1">
    <citation type="journal article" date="2021" name="PeerJ">
        <title>Extensive microbial diversity within the chicken gut microbiome revealed by metagenomics and culture.</title>
        <authorList>
            <person name="Gilroy R."/>
            <person name="Ravi A."/>
            <person name="Getino M."/>
            <person name="Pursley I."/>
            <person name="Horton D.L."/>
            <person name="Alikhan N.F."/>
            <person name="Baker D."/>
            <person name="Gharbi K."/>
            <person name="Hall N."/>
            <person name="Watson M."/>
            <person name="Adriaenssens E.M."/>
            <person name="Foster-Nyarko E."/>
            <person name="Jarju S."/>
            <person name="Secka A."/>
            <person name="Antonio M."/>
            <person name="Oren A."/>
            <person name="Chaudhuri R.R."/>
            <person name="La Ragione R."/>
            <person name="Hildebrand F."/>
            <person name="Pallen M.J."/>
        </authorList>
    </citation>
    <scope>NUCLEOTIDE SEQUENCE</scope>
    <source>
        <strain evidence="2">8470</strain>
    </source>
</reference>
<sequence>MDLKDKFESYGFNYAAIDIGSNAVRLLIKHVEEDRNGKATFSKVLLLRVPLRLGFDVFAMGKLSERKEKDMIRLMDAFQNLMKIYDVEDYRACATSAMRDAKNGKAIIKRIKKKTGINIEIIDGQEEAKMVYNNHIECMEDRNGNYMYVDVGGGSTEINLLSQGELVCSRSYNIGTVRILNKAVKSSEWERLKTDMADIAKSYPGTNIIGSGGNINKIYRLVEKKDKKEQKMPVEALHELHDSLKVLSVEERMEKYQLKPDRADVIVPAGEIFTTIADIIHANYVYVPVIGLSDGIIDGLYAHHLEEEKAALGGN</sequence>
<dbReference type="InterPro" id="IPR003695">
    <property type="entry name" value="Ppx_GppA_N"/>
</dbReference>
<organism evidence="2 3">
    <name type="scientific">Candidatus Phocaeicola excrementipullorum</name>
    <dbReference type="NCBI Taxonomy" id="2838731"/>
    <lineage>
        <taxon>Bacteria</taxon>
        <taxon>Pseudomonadati</taxon>
        <taxon>Bacteroidota</taxon>
        <taxon>Bacteroidia</taxon>
        <taxon>Bacteroidales</taxon>
        <taxon>Bacteroidaceae</taxon>
        <taxon>Phocaeicola</taxon>
    </lineage>
</organism>
<name>A0A948TNT3_9BACT</name>
<protein>
    <submittedName>
        <fullName evidence="2">Ppx/GppA family phosphatase</fullName>
    </submittedName>
</protein>
<dbReference type="InterPro" id="IPR050273">
    <property type="entry name" value="GppA/Ppx_hydrolase"/>
</dbReference>
<dbReference type="PANTHER" id="PTHR30005:SF0">
    <property type="entry name" value="RETROGRADE REGULATION PROTEIN 2"/>
    <property type="match status" value="1"/>
</dbReference>
<dbReference type="Gene3D" id="3.30.420.40">
    <property type="match status" value="1"/>
</dbReference>
<gene>
    <name evidence="2" type="ORF">H9928_09535</name>
</gene>
<dbReference type="Proteomes" id="UP000784286">
    <property type="component" value="Unassembled WGS sequence"/>
</dbReference>
<dbReference type="InterPro" id="IPR043129">
    <property type="entry name" value="ATPase_NBD"/>
</dbReference>
<accession>A0A948TNT3</accession>
<reference evidence="2" key="2">
    <citation type="submission" date="2021-04" db="EMBL/GenBank/DDBJ databases">
        <authorList>
            <person name="Gilroy R."/>
        </authorList>
    </citation>
    <scope>NUCLEOTIDE SEQUENCE</scope>
    <source>
        <strain evidence="2">8470</strain>
    </source>
</reference>
<comment type="caution">
    <text evidence="2">The sequence shown here is derived from an EMBL/GenBank/DDBJ whole genome shotgun (WGS) entry which is preliminary data.</text>
</comment>
<evidence type="ECO:0000259" key="1">
    <source>
        <dbReference type="Pfam" id="PF02541"/>
    </source>
</evidence>
<dbReference type="EMBL" id="JAHLFJ010000083">
    <property type="protein sequence ID" value="MBU3856773.1"/>
    <property type="molecule type" value="Genomic_DNA"/>
</dbReference>